<dbReference type="RefSeq" id="WP_181058289.1">
    <property type="nucleotide sequence ID" value="NZ_JACDTY010000006.1"/>
</dbReference>
<dbReference type="Proteomes" id="UP000558284">
    <property type="component" value="Unassembled WGS sequence"/>
</dbReference>
<name>A0A838B436_9HYPH</name>
<feature type="chain" id="PRO_5032810569" evidence="1">
    <location>
        <begin position="22"/>
        <end position="102"/>
    </location>
</feature>
<sequence length="102" mass="12065">MKTMIVSALALFIAMPAIASAAEADVIITTHHRHHHKNVKIINDQGQRLHHRRHGTVAFYDHGRRHHRPDTVIVTGSIESRHHWYHRYHRHHRVIIQDDNDY</sequence>
<organism evidence="2 3">
    <name type="scientific">Mesorhizobium neociceri</name>
    <dbReference type="NCBI Taxonomy" id="1307853"/>
    <lineage>
        <taxon>Bacteria</taxon>
        <taxon>Pseudomonadati</taxon>
        <taxon>Pseudomonadota</taxon>
        <taxon>Alphaproteobacteria</taxon>
        <taxon>Hyphomicrobiales</taxon>
        <taxon>Phyllobacteriaceae</taxon>
        <taxon>Mesorhizobium</taxon>
    </lineage>
</organism>
<dbReference type="InterPro" id="IPR010916">
    <property type="entry name" value="TonB_box_CS"/>
</dbReference>
<reference evidence="2 3" key="1">
    <citation type="submission" date="2020-07" db="EMBL/GenBank/DDBJ databases">
        <title>Definition of the novel symbiovar canariense within Mesorhizobium novociceri, a new species of genus Mesorhizobium nodulating Cicer canariense in the Caldera de Taburiente National Park (La Palma, Canary Islands).</title>
        <authorList>
            <person name="Leon-Barrios M."/>
            <person name="Perez-Yepez J."/>
            <person name="Flores-Felix J.D."/>
            <person name="Ramirez-Baena M.H."/>
            <person name="Pulido-Suarez L."/>
            <person name="Igual J.M."/>
            <person name="Velazquez E."/>
            <person name="Peix A."/>
        </authorList>
    </citation>
    <scope>NUCLEOTIDE SEQUENCE [LARGE SCALE GENOMIC DNA]</scope>
    <source>
        <strain evidence="2 3">CCANP35</strain>
    </source>
</reference>
<comment type="caution">
    <text evidence="2">The sequence shown here is derived from an EMBL/GenBank/DDBJ whole genome shotgun (WGS) entry which is preliminary data.</text>
</comment>
<feature type="signal peptide" evidence="1">
    <location>
        <begin position="1"/>
        <end position="21"/>
    </location>
</feature>
<evidence type="ECO:0000313" key="2">
    <source>
        <dbReference type="EMBL" id="MBA1141396.1"/>
    </source>
</evidence>
<dbReference type="AlphaFoldDB" id="A0A838B436"/>
<evidence type="ECO:0000313" key="3">
    <source>
        <dbReference type="Proteomes" id="UP000558284"/>
    </source>
</evidence>
<dbReference type="PROSITE" id="PS00430">
    <property type="entry name" value="TONB_DEPENDENT_REC_1"/>
    <property type="match status" value="1"/>
</dbReference>
<gene>
    <name evidence="2" type="ORF">H0241_14185</name>
</gene>
<dbReference type="EMBL" id="JACDTY010000006">
    <property type="protein sequence ID" value="MBA1141396.1"/>
    <property type="molecule type" value="Genomic_DNA"/>
</dbReference>
<accession>A0A838B436</accession>
<proteinExistence type="predicted"/>
<keyword evidence="3" id="KW-1185">Reference proteome</keyword>
<evidence type="ECO:0000256" key="1">
    <source>
        <dbReference type="SAM" id="SignalP"/>
    </source>
</evidence>
<keyword evidence="1" id="KW-0732">Signal</keyword>
<protein>
    <submittedName>
        <fullName evidence="2">Uncharacterized protein</fullName>
    </submittedName>
</protein>